<dbReference type="InterPro" id="IPR014284">
    <property type="entry name" value="RNA_pol_sigma-70_dom"/>
</dbReference>
<keyword evidence="10" id="KW-1185">Reference proteome</keyword>
<evidence type="ECO:0000256" key="3">
    <source>
        <dbReference type="ARBA" id="ARBA00023082"/>
    </source>
</evidence>
<dbReference type="InterPro" id="IPR007627">
    <property type="entry name" value="RNA_pol_sigma70_r2"/>
</dbReference>
<dbReference type="InterPro" id="IPR039425">
    <property type="entry name" value="RNA_pol_sigma-70-like"/>
</dbReference>
<evidence type="ECO:0000256" key="2">
    <source>
        <dbReference type="ARBA" id="ARBA00023015"/>
    </source>
</evidence>
<feature type="domain" description="RNA polymerase sigma factor 70 region 4 type 2" evidence="8">
    <location>
        <begin position="207"/>
        <end position="257"/>
    </location>
</feature>
<feature type="region of interest" description="Disordered" evidence="6">
    <location>
        <begin position="11"/>
        <end position="33"/>
    </location>
</feature>
<dbReference type="Gene3D" id="1.10.10.10">
    <property type="entry name" value="Winged helix-like DNA-binding domain superfamily/Winged helix DNA-binding domain"/>
    <property type="match status" value="1"/>
</dbReference>
<keyword evidence="3" id="KW-0731">Sigma factor</keyword>
<dbReference type="EMBL" id="CP021425">
    <property type="protein sequence ID" value="ARU55319.1"/>
    <property type="molecule type" value="Genomic_DNA"/>
</dbReference>
<dbReference type="NCBIfam" id="TIGR02937">
    <property type="entry name" value="sigma70-ECF"/>
    <property type="match status" value="1"/>
</dbReference>
<feature type="compositionally biased region" description="Polar residues" evidence="6">
    <location>
        <begin position="17"/>
        <end position="33"/>
    </location>
</feature>
<dbReference type="InterPro" id="IPR013325">
    <property type="entry name" value="RNA_pol_sigma_r2"/>
</dbReference>
<dbReference type="SUPFAM" id="SSF88946">
    <property type="entry name" value="Sigma2 domain of RNA polymerase sigma factors"/>
    <property type="match status" value="1"/>
</dbReference>
<dbReference type="InterPro" id="IPR013249">
    <property type="entry name" value="RNA_pol_sigma70_r4_t2"/>
</dbReference>
<sequence length="266" mass="29974">MKQSRILSLRDVRQRKVSSSPCSDTYGTHSGSSAQVLTTHNNVYSIPEWQGESARENISSPEVRTGERGKGHYEMDQRSQLTDNQLVEAVQRGDKRAFDMLVIKYQAKVAGVISRFITDHSEVLDVSQEAFVKAYRALNQFRGDSAFYTWIYRIAINTAKNYLVSKGRRPPGVDVDVSDAEFFELDTALRDVQSPDRILQRDELAQTVHRAMSALPEDLRVALALREFDGLSYEEIAEIMACPVGTVRSRIFRAREAVDTAIAPLL</sequence>
<dbReference type="Pfam" id="PF04542">
    <property type="entry name" value="Sigma70_r2"/>
    <property type="match status" value="1"/>
</dbReference>
<dbReference type="PANTHER" id="PTHR43133:SF53">
    <property type="entry name" value="ECF RNA POLYMERASE SIGMA-E FACTOR"/>
    <property type="match status" value="1"/>
</dbReference>
<dbReference type="CDD" id="cd06171">
    <property type="entry name" value="Sigma70_r4"/>
    <property type="match status" value="1"/>
</dbReference>
<dbReference type="SUPFAM" id="SSF88659">
    <property type="entry name" value="Sigma3 and sigma4 domains of RNA polymerase sigma factors"/>
    <property type="match status" value="1"/>
</dbReference>
<evidence type="ECO:0000259" key="8">
    <source>
        <dbReference type="Pfam" id="PF08281"/>
    </source>
</evidence>
<dbReference type="Gene3D" id="1.10.1740.10">
    <property type="match status" value="1"/>
</dbReference>
<keyword evidence="5" id="KW-0804">Transcription</keyword>
<dbReference type="GO" id="GO:0003677">
    <property type="term" value="F:DNA binding"/>
    <property type="evidence" value="ECO:0007669"/>
    <property type="project" value="UniProtKB-KW"/>
</dbReference>
<accession>A0A1Y0I533</accession>
<evidence type="ECO:0000313" key="10">
    <source>
        <dbReference type="Proteomes" id="UP000196027"/>
    </source>
</evidence>
<evidence type="ECO:0000256" key="6">
    <source>
        <dbReference type="SAM" id="MobiDB-lite"/>
    </source>
</evidence>
<feature type="region of interest" description="Disordered" evidence="6">
    <location>
        <begin position="52"/>
        <end position="77"/>
    </location>
</feature>
<dbReference type="GO" id="GO:0016987">
    <property type="term" value="F:sigma factor activity"/>
    <property type="evidence" value="ECO:0007669"/>
    <property type="project" value="UniProtKB-KW"/>
</dbReference>
<dbReference type="InterPro" id="IPR013324">
    <property type="entry name" value="RNA_pol_sigma_r3/r4-like"/>
</dbReference>
<gene>
    <name evidence="9" type="ORF">OLMES_1237</name>
</gene>
<name>A0A1Y0I533_9GAMM</name>
<proteinExistence type="inferred from homology"/>
<evidence type="ECO:0000256" key="4">
    <source>
        <dbReference type="ARBA" id="ARBA00023125"/>
    </source>
</evidence>
<dbReference type="NCBIfam" id="TIGR02939">
    <property type="entry name" value="RpoE_Sigma70"/>
    <property type="match status" value="1"/>
</dbReference>
<keyword evidence="2" id="KW-0805">Transcription regulation</keyword>
<dbReference type="Proteomes" id="UP000196027">
    <property type="component" value="Chromosome"/>
</dbReference>
<dbReference type="GO" id="GO:0006352">
    <property type="term" value="P:DNA-templated transcription initiation"/>
    <property type="evidence" value="ECO:0007669"/>
    <property type="project" value="InterPro"/>
</dbReference>
<dbReference type="InterPro" id="IPR036388">
    <property type="entry name" value="WH-like_DNA-bd_sf"/>
</dbReference>
<evidence type="ECO:0000256" key="1">
    <source>
        <dbReference type="ARBA" id="ARBA00010641"/>
    </source>
</evidence>
<evidence type="ECO:0000259" key="7">
    <source>
        <dbReference type="Pfam" id="PF04542"/>
    </source>
</evidence>
<reference evidence="9 10" key="1">
    <citation type="submission" date="2017-05" db="EMBL/GenBank/DDBJ databases">
        <title>Genomic insights into alkan degradation activity of Oleiphilus messinensis.</title>
        <authorList>
            <person name="Kozyavkin S.A."/>
            <person name="Slesarev A.I."/>
            <person name="Golyshin P.N."/>
            <person name="Korzhenkov A."/>
            <person name="Golyshina O.N."/>
            <person name="Toshchakov S.V."/>
        </authorList>
    </citation>
    <scope>NUCLEOTIDE SEQUENCE [LARGE SCALE GENOMIC DNA]</scope>
    <source>
        <strain evidence="9 10">ME102</strain>
    </source>
</reference>
<dbReference type="KEGG" id="ome:OLMES_1237"/>
<feature type="domain" description="RNA polymerase sigma-70 region 2" evidence="7">
    <location>
        <begin position="101"/>
        <end position="168"/>
    </location>
</feature>
<comment type="similarity">
    <text evidence="1">Belongs to the sigma-70 factor family. ECF subfamily.</text>
</comment>
<dbReference type="FunFam" id="1.10.1740.10:FF:000001">
    <property type="entry name" value="RNA polymerase sigma factor"/>
    <property type="match status" value="1"/>
</dbReference>
<dbReference type="PANTHER" id="PTHR43133">
    <property type="entry name" value="RNA POLYMERASE ECF-TYPE SIGMA FACTO"/>
    <property type="match status" value="1"/>
</dbReference>
<evidence type="ECO:0000313" key="9">
    <source>
        <dbReference type="EMBL" id="ARU55319.1"/>
    </source>
</evidence>
<evidence type="ECO:0000256" key="5">
    <source>
        <dbReference type="ARBA" id="ARBA00023163"/>
    </source>
</evidence>
<keyword evidence="4" id="KW-0238">DNA-binding</keyword>
<feature type="compositionally biased region" description="Basic and acidic residues" evidence="6">
    <location>
        <begin position="64"/>
        <end position="77"/>
    </location>
</feature>
<dbReference type="InterPro" id="IPR014286">
    <property type="entry name" value="RNA_pol_sigma70_RpoE"/>
</dbReference>
<dbReference type="AlphaFoldDB" id="A0A1Y0I533"/>
<dbReference type="Pfam" id="PF08281">
    <property type="entry name" value="Sigma70_r4_2"/>
    <property type="match status" value="1"/>
</dbReference>
<organism evidence="9 10">
    <name type="scientific">Oleiphilus messinensis</name>
    <dbReference type="NCBI Taxonomy" id="141451"/>
    <lineage>
        <taxon>Bacteria</taxon>
        <taxon>Pseudomonadati</taxon>
        <taxon>Pseudomonadota</taxon>
        <taxon>Gammaproteobacteria</taxon>
        <taxon>Oceanospirillales</taxon>
        <taxon>Oleiphilaceae</taxon>
        <taxon>Oleiphilus</taxon>
    </lineage>
</organism>
<protein>
    <submittedName>
        <fullName evidence="9">RNA polymerase sigma factor AlgU</fullName>
    </submittedName>
</protein>